<accession>A0A4S8MKR6</accession>
<keyword evidence="3" id="KW-0560">Oxidoreductase</keyword>
<proteinExistence type="inferred from homology"/>
<keyword evidence="5" id="KW-1185">Reference proteome</keyword>
<evidence type="ECO:0008006" key="6">
    <source>
        <dbReference type="Google" id="ProtNLM"/>
    </source>
</evidence>
<dbReference type="PANTHER" id="PTHR48105">
    <property type="entry name" value="THIOREDOXIN REDUCTASE 1-RELATED-RELATED"/>
    <property type="match status" value="1"/>
</dbReference>
<evidence type="ECO:0000256" key="1">
    <source>
        <dbReference type="ARBA" id="ARBA00009333"/>
    </source>
</evidence>
<comment type="similarity">
    <text evidence="1">Belongs to the class-II pyridine nucleotide-disulfide oxidoreductase family.</text>
</comment>
<sequence length="250" mass="27482">MHSKREILMGSGCIGFFGSQPAIYLTQVNLNSVLLEGFMVNCFPTARIENFHGFPTRILSPELMDKFHEQPLRFGQEDEEPETADTVIVATGAGVKESGISACTVCDGAVPIFRNKPLAVTGDCDSAAEEANLTKYGSYVYVITILWNTVATESQNDSELLKNFRIKNTQTGSEKVLAVTNPQRRSFRTQLQTDPDGYIVIVPGTDSNFCERRFFVAGDGQDKVVGSGCMAALEAERLIAEEEEKEMMGE</sequence>
<dbReference type="AlphaFoldDB" id="A0A4S8MKR6"/>
<dbReference type="InterPro" id="IPR050097">
    <property type="entry name" value="Ferredoxin-NADP_redctase_2"/>
</dbReference>
<dbReference type="OrthoDB" id="371245at2759"/>
<evidence type="ECO:0000313" key="5">
    <source>
        <dbReference type="Proteomes" id="UP000297245"/>
    </source>
</evidence>
<evidence type="ECO:0000256" key="2">
    <source>
        <dbReference type="ARBA" id="ARBA00022630"/>
    </source>
</evidence>
<dbReference type="GO" id="GO:0016491">
    <property type="term" value="F:oxidoreductase activity"/>
    <property type="evidence" value="ECO:0007669"/>
    <property type="project" value="UniProtKB-KW"/>
</dbReference>
<reference evidence="4 5" key="1">
    <citation type="journal article" date="2019" name="Nat. Ecol. Evol.">
        <title>Megaphylogeny resolves global patterns of mushroom evolution.</title>
        <authorList>
            <person name="Varga T."/>
            <person name="Krizsan K."/>
            <person name="Foldi C."/>
            <person name="Dima B."/>
            <person name="Sanchez-Garcia M."/>
            <person name="Sanchez-Ramirez S."/>
            <person name="Szollosi G.J."/>
            <person name="Szarkandi J.G."/>
            <person name="Papp V."/>
            <person name="Albert L."/>
            <person name="Andreopoulos W."/>
            <person name="Angelini C."/>
            <person name="Antonin V."/>
            <person name="Barry K.W."/>
            <person name="Bougher N.L."/>
            <person name="Buchanan P."/>
            <person name="Buyck B."/>
            <person name="Bense V."/>
            <person name="Catcheside P."/>
            <person name="Chovatia M."/>
            <person name="Cooper J."/>
            <person name="Damon W."/>
            <person name="Desjardin D."/>
            <person name="Finy P."/>
            <person name="Geml J."/>
            <person name="Haridas S."/>
            <person name="Hughes K."/>
            <person name="Justo A."/>
            <person name="Karasinski D."/>
            <person name="Kautmanova I."/>
            <person name="Kiss B."/>
            <person name="Kocsube S."/>
            <person name="Kotiranta H."/>
            <person name="LaButti K.M."/>
            <person name="Lechner B.E."/>
            <person name="Liimatainen K."/>
            <person name="Lipzen A."/>
            <person name="Lukacs Z."/>
            <person name="Mihaltcheva S."/>
            <person name="Morgado L.N."/>
            <person name="Niskanen T."/>
            <person name="Noordeloos M.E."/>
            <person name="Ohm R.A."/>
            <person name="Ortiz-Santana B."/>
            <person name="Ovrebo C."/>
            <person name="Racz N."/>
            <person name="Riley R."/>
            <person name="Savchenko A."/>
            <person name="Shiryaev A."/>
            <person name="Soop K."/>
            <person name="Spirin V."/>
            <person name="Szebenyi C."/>
            <person name="Tomsovsky M."/>
            <person name="Tulloss R.E."/>
            <person name="Uehling J."/>
            <person name="Grigoriev I.V."/>
            <person name="Vagvolgyi C."/>
            <person name="Papp T."/>
            <person name="Martin F.M."/>
            <person name="Miettinen O."/>
            <person name="Hibbett D.S."/>
            <person name="Nagy L.G."/>
        </authorList>
    </citation>
    <scope>NUCLEOTIDE SEQUENCE [LARGE SCALE GENOMIC DNA]</scope>
    <source>
        <strain evidence="4 5">CBS 962.96</strain>
    </source>
</reference>
<keyword evidence="2" id="KW-0285">Flavoprotein</keyword>
<dbReference type="Proteomes" id="UP000297245">
    <property type="component" value="Unassembled WGS sequence"/>
</dbReference>
<protein>
    <recommendedName>
        <fullName evidence="6">FAD/NAD(P)-binding domain-containing protein</fullName>
    </recommendedName>
</protein>
<evidence type="ECO:0000256" key="3">
    <source>
        <dbReference type="ARBA" id="ARBA00023002"/>
    </source>
</evidence>
<name>A0A4S8MKR6_DENBC</name>
<dbReference type="EMBL" id="ML179067">
    <property type="protein sequence ID" value="THV03397.1"/>
    <property type="molecule type" value="Genomic_DNA"/>
</dbReference>
<dbReference type="GO" id="GO:0097237">
    <property type="term" value="P:cellular response to toxic substance"/>
    <property type="evidence" value="ECO:0007669"/>
    <property type="project" value="UniProtKB-ARBA"/>
</dbReference>
<dbReference type="Gene3D" id="3.50.50.60">
    <property type="entry name" value="FAD/NAD(P)-binding domain"/>
    <property type="match status" value="3"/>
</dbReference>
<dbReference type="SUPFAM" id="SSF51905">
    <property type="entry name" value="FAD/NAD(P)-binding domain"/>
    <property type="match status" value="1"/>
</dbReference>
<organism evidence="4 5">
    <name type="scientific">Dendrothele bispora (strain CBS 962.96)</name>
    <dbReference type="NCBI Taxonomy" id="1314807"/>
    <lineage>
        <taxon>Eukaryota</taxon>
        <taxon>Fungi</taxon>
        <taxon>Dikarya</taxon>
        <taxon>Basidiomycota</taxon>
        <taxon>Agaricomycotina</taxon>
        <taxon>Agaricomycetes</taxon>
        <taxon>Agaricomycetidae</taxon>
        <taxon>Agaricales</taxon>
        <taxon>Agaricales incertae sedis</taxon>
        <taxon>Dendrothele</taxon>
    </lineage>
</organism>
<gene>
    <name evidence="4" type="ORF">K435DRAFT_817260</name>
</gene>
<dbReference type="InterPro" id="IPR036188">
    <property type="entry name" value="FAD/NAD-bd_sf"/>
</dbReference>
<evidence type="ECO:0000313" key="4">
    <source>
        <dbReference type="EMBL" id="THV03397.1"/>
    </source>
</evidence>